<dbReference type="InterPro" id="IPR017907">
    <property type="entry name" value="Znf_RING_CS"/>
</dbReference>
<sequence>MADRTTIPCVNCDACGDIMHILPCCHKLCQSCAAGEDLKCPRCDVVVWERMTLPEVQGSSPTEGDRPYAYHALQQEPNTLFHGVKQKTVGNKKISEYGGLHIKTDDDIIRCGIGPLTGQIGDTTGGSGLGQFRSPYSVCNHSGRMFVSDSLNHRVQVFDTNTLQLVYTIGQRGDGEGEFCDPSGIGVDAEGRIIVAEYGNDRVQIFDKDGKFLQCCGTFGSDEGEFYGPFGVHVCPATQNLLITDSCNHRVQVLWSSDGHHHEGRPNEPSSSLTFAAPTGVVSTPSPHSQLLFNAFSVSINRAPFM</sequence>
<dbReference type="PROSITE" id="PS51125">
    <property type="entry name" value="NHL"/>
    <property type="match status" value="3"/>
</dbReference>
<evidence type="ECO:0000256" key="5">
    <source>
        <dbReference type="PROSITE-ProRule" id="PRU00504"/>
    </source>
</evidence>
<feature type="repeat" description="NHL" evidence="5">
    <location>
        <begin position="126"/>
        <end position="161"/>
    </location>
</feature>
<proteinExistence type="predicted"/>
<dbReference type="GO" id="GO:0008270">
    <property type="term" value="F:zinc ion binding"/>
    <property type="evidence" value="ECO:0007669"/>
    <property type="project" value="UniProtKB-KW"/>
</dbReference>
<feature type="repeat" description="NHL" evidence="5">
    <location>
        <begin position="213"/>
        <end position="257"/>
    </location>
</feature>
<dbReference type="Pfam" id="PF01436">
    <property type="entry name" value="NHL"/>
    <property type="match status" value="1"/>
</dbReference>
<evidence type="ECO:0000256" key="4">
    <source>
        <dbReference type="ARBA" id="ARBA00022833"/>
    </source>
</evidence>
<keyword evidence="8" id="KW-1185">Reference proteome</keyword>
<dbReference type="InParanoid" id="C5KGT2"/>
<protein>
    <submittedName>
        <fullName evidence="7">Sec18p, putative</fullName>
    </submittedName>
</protein>
<dbReference type="OrthoDB" id="423308at2759"/>
<dbReference type="PANTHER" id="PTHR24104">
    <property type="entry name" value="E3 UBIQUITIN-PROTEIN LIGASE NHLRC1-RELATED"/>
    <property type="match status" value="1"/>
</dbReference>
<dbReference type="InterPro" id="IPR011042">
    <property type="entry name" value="6-blade_b-propeller_TolB-like"/>
</dbReference>
<reference evidence="7 8" key="1">
    <citation type="submission" date="2008-07" db="EMBL/GenBank/DDBJ databases">
        <authorList>
            <person name="El-Sayed N."/>
            <person name="Caler E."/>
            <person name="Inman J."/>
            <person name="Amedeo P."/>
            <person name="Hass B."/>
            <person name="Wortman J."/>
        </authorList>
    </citation>
    <scope>NUCLEOTIDE SEQUENCE [LARGE SCALE GENOMIC DNA]</scope>
    <source>
        <strain evidence="8">ATCC 50983 / TXsc</strain>
    </source>
</reference>
<dbReference type="Gene3D" id="2.120.10.30">
    <property type="entry name" value="TolB, C-terminal domain"/>
    <property type="match status" value="2"/>
</dbReference>
<dbReference type="EMBL" id="GG673027">
    <property type="protein sequence ID" value="EER16350.1"/>
    <property type="molecule type" value="Genomic_DNA"/>
</dbReference>
<feature type="region of interest" description="Disordered" evidence="6">
    <location>
        <begin position="258"/>
        <end position="277"/>
    </location>
</feature>
<dbReference type="AlphaFoldDB" id="C5KGT2"/>
<evidence type="ECO:0000256" key="3">
    <source>
        <dbReference type="ARBA" id="ARBA00022771"/>
    </source>
</evidence>
<gene>
    <name evidence="7" type="ORF">Pmar_PMAR029482</name>
</gene>
<dbReference type="InterPro" id="IPR050952">
    <property type="entry name" value="TRIM-NHL_E3_ligases"/>
</dbReference>
<evidence type="ECO:0000256" key="6">
    <source>
        <dbReference type="SAM" id="MobiDB-lite"/>
    </source>
</evidence>
<dbReference type="GO" id="GO:0043161">
    <property type="term" value="P:proteasome-mediated ubiquitin-dependent protein catabolic process"/>
    <property type="evidence" value="ECO:0007669"/>
    <property type="project" value="TreeGrafter"/>
</dbReference>
<evidence type="ECO:0000313" key="8">
    <source>
        <dbReference type="Proteomes" id="UP000007800"/>
    </source>
</evidence>
<dbReference type="PROSITE" id="PS00518">
    <property type="entry name" value="ZF_RING_1"/>
    <property type="match status" value="1"/>
</dbReference>
<dbReference type="SUPFAM" id="SSF101898">
    <property type="entry name" value="NHL repeat"/>
    <property type="match status" value="1"/>
</dbReference>
<dbReference type="CDD" id="cd05819">
    <property type="entry name" value="NHL"/>
    <property type="match status" value="1"/>
</dbReference>
<dbReference type="PANTHER" id="PTHR24104:SF25">
    <property type="entry name" value="PROTEIN LIN-41"/>
    <property type="match status" value="1"/>
</dbReference>
<name>C5KGT2_PERM5</name>
<accession>C5KGT2</accession>
<dbReference type="Pfam" id="PF17170">
    <property type="entry name" value="DUF5128"/>
    <property type="match status" value="1"/>
</dbReference>
<evidence type="ECO:0000256" key="1">
    <source>
        <dbReference type="ARBA" id="ARBA00022723"/>
    </source>
</evidence>
<dbReference type="GeneID" id="9063407"/>
<dbReference type="RefSeq" id="XP_002784554.1">
    <property type="nucleotide sequence ID" value="XM_002784508.1"/>
</dbReference>
<keyword evidence="3" id="KW-0863">Zinc-finger</keyword>
<keyword evidence="4" id="KW-0862">Zinc</keyword>
<organism evidence="8">
    <name type="scientific">Perkinsus marinus (strain ATCC 50983 / TXsc)</name>
    <dbReference type="NCBI Taxonomy" id="423536"/>
    <lineage>
        <taxon>Eukaryota</taxon>
        <taxon>Sar</taxon>
        <taxon>Alveolata</taxon>
        <taxon>Perkinsozoa</taxon>
        <taxon>Perkinsea</taxon>
        <taxon>Perkinsida</taxon>
        <taxon>Perkinsidae</taxon>
        <taxon>Perkinsus</taxon>
    </lineage>
</organism>
<dbReference type="GO" id="GO:0000209">
    <property type="term" value="P:protein polyubiquitination"/>
    <property type="evidence" value="ECO:0007669"/>
    <property type="project" value="TreeGrafter"/>
</dbReference>
<keyword evidence="2" id="KW-0677">Repeat</keyword>
<evidence type="ECO:0000256" key="2">
    <source>
        <dbReference type="ARBA" id="ARBA00022737"/>
    </source>
</evidence>
<feature type="repeat" description="NHL" evidence="5">
    <location>
        <begin position="166"/>
        <end position="209"/>
    </location>
</feature>
<dbReference type="InterPro" id="IPR001258">
    <property type="entry name" value="NHL_repeat"/>
</dbReference>
<evidence type="ECO:0000313" key="7">
    <source>
        <dbReference type="EMBL" id="EER16350.1"/>
    </source>
</evidence>
<keyword evidence="1" id="KW-0479">Metal-binding</keyword>
<dbReference type="Proteomes" id="UP000007800">
    <property type="component" value="Unassembled WGS sequence"/>
</dbReference>
<dbReference type="GO" id="GO:0061630">
    <property type="term" value="F:ubiquitin protein ligase activity"/>
    <property type="evidence" value="ECO:0007669"/>
    <property type="project" value="TreeGrafter"/>
</dbReference>